<evidence type="ECO:0000256" key="7">
    <source>
        <dbReference type="ARBA" id="ARBA00023146"/>
    </source>
</evidence>
<dbReference type="GO" id="GO:0004825">
    <property type="term" value="F:methionine-tRNA ligase activity"/>
    <property type="evidence" value="ECO:0007669"/>
    <property type="project" value="UniProtKB-EC"/>
</dbReference>
<evidence type="ECO:0000259" key="10">
    <source>
        <dbReference type="Pfam" id="PF09334"/>
    </source>
</evidence>
<dbReference type="Gene3D" id="2.170.220.10">
    <property type="match status" value="1"/>
</dbReference>
<evidence type="ECO:0000256" key="4">
    <source>
        <dbReference type="ARBA" id="ARBA00022741"/>
    </source>
</evidence>
<keyword evidence="12" id="KW-1185">Reference proteome</keyword>
<evidence type="ECO:0000256" key="9">
    <source>
        <dbReference type="RuleBase" id="RU363039"/>
    </source>
</evidence>
<dbReference type="SUPFAM" id="SSF52374">
    <property type="entry name" value="Nucleotidylyl transferase"/>
    <property type="match status" value="1"/>
</dbReference>
<dbReference type="InterPro" id="IPR001412">
    <property type="entry name" value="aa-tRNA-synth_I_CS"/>
</dbReference>
<dbReference type="InterPro" id="IPR023457">
    <property type="entry name" value="Met-tRNA_synth_2"/>
</dbReference>
<sequence length="502" mass="55232">MNPYYITTAIPYVNAAPHLGHALEFVQADVLARHQRLRGRPVRFLSGTDDHALKNVLAARNAGTPVAAFVDRAADRFQALQGLLDLSCDDYIRTSSDPRHRPGVEYLWQRCADAGDFYQHTYTGLYCVGCEQFYEPDALIGGVCPEHGTELERVTETNWFFRLTRYRDQIKHAITTGALTINPPQKRNEVLALLDRGLQDFSVSRPAARAGGWGIPVPHDPSQVIYVWWDALTNYITALGVDQPGEDFQYWWAGAGERVHVIGKGITRFHAVYWIGLLLSAGLPLPTTIHVHDYVNVGGAKLSKSTGNVVDPVGLVDAYGTDAVRWWITREVPLLGDTEFTAARLIQAYNTDLANGLGNLANRTVTLLHKYYGGRLHLDDLPVIGPTWDSADLDGACAALPSSIDAALSTADFRSGTAHLVAAVNLANQLLNAAEPWKVLRNHQHLIHQHLIHRLLSRVAQACRTIATELTPFCPAGAARLSTQLGDGERVAPPNPIFARLT</sequence>
<evidence type="ECO:0000256" key="2">
    <source>
        <dbReference type="ARBA" id="ARBA00022490"/>
    </source>
</evidence>
<dbReference type="RefSeq" id="WP_184832458.1">
    <property type="nucleotide sequence ID" value="NZ_BAAAVN010000004.1"/>
</dbReference>
<dbReference type="InterPro" id="IPR009080">
    <property type="entry name" value="tRNAsynth_Ia_anticodon-bd"/>
</dbReference>
<keyword evidence="5 9" id="KW-0067">ATP-binding</keyword>
<name>A0A841DKK5_9ACTN</name>
<dbReference type="PRINTS" id="PR01041">
    <property type="entry name" value="TRNASYNTHMET"/>
</dbReference>
<dbReference type="SUPFAM" id="SSF47323">
    <property type="entry name" value="Anticodon-binding domain of a subclass of class I aminoacyl-tRNA synthetases"/>
    <property type="match status" value="1"/>
</dbReference>
<dbReference type="Proteomes" id="UP000558997">
    <property type="component" value="Unassembled WGS sequence"/>
</dbReference>
<comment type="similarity">
    <text evidence="9">Belongs to the class-I aminoacyl-tRNA synthetase family.</text>
</comment>
<dbReference type="InterPro" id="IPR014729">
    <property type="entry name" value="Rossmann-like_a/b/a_fold"/>
</dbReference>
<keyword evidence="6 9" id="KW-0648">Protein biosynthesis</keyword>
<keyword evidence="3 9" id="KW-0436">Ligase</keyword>
<feature type="domain" description="Methionyl/Leucyl tRNA synthetase" evidence="10">
    <location>
        <begin position="155"/>
        <end position="364"/>
    </location>
</feature>
<feature type="domain" description="Methionyl/Leucyl tRNA synthetase" evidence="10">
    <location>
        <begin position="4"/>
        <end position="150"/>
    </location>
</feature>
<dbReference type="InterPro" id="IPR015413">
    <property type="entry name" value="Methionyl/Leucyl_tRNA_Synth"/>
</dbReference>
<dbReference type="PANTHER" id="PTHR43326:SF1">
    <property type="entry name" value="METHIONINE--TRNA LIGASE, MITOCHONDRIAL"/>
    <property type="match status" value="1"/>
</dbReference>
<evidence type="ECO:0000256" key="5">
    <source>
        <dbReference type="ARBA" id="ARBA00022840"/>
    </source>
</evidence>
<comment type="caution">
    <text evidence="11">The sequence shown here is derived from an EMBL/GenBank/DDBJ whole genome shotgun (WGS) entry which is preliminary data.</text>
</comment>
<dbReference type="Pfam" id="PF09334">
    <property type="entry name" value="tRNA-synt_1g"/>
    <property type="match status" value="2"/>
</dbReference>
<keyword evidence="2" id="KW-0963">Cytoplasm</keyword>
<proteinExistence type="inferred from homology"/>
<dbReference type="CDD" id="cd00814">
    <property type="entry name" value="MetRS_core"/>
    <property type="match status" value="1"/>
</dbReference>
<dbReference type="EMBL" id="JACHNF010000001">
    <property type="protein sequence ID" value="MBB5978179.1"/>
    <property type="molecule type" value="Genomic_DNA"/>
</dbReference>
<dbReference type="AlphaFoldDB" id="A0A841DKK5"/>
<dbReference type="GO" id="GO:0005524">
    <property type="term" value="F:ATP binding"/>
    <property type="evidence" value="ECO:0007669"/>
    <property type="project" value="UniProtKB-KW"/>
</dbReference>
<gene>
    <name evidence="11" type="ORF">HDA44_001520</name>
</gene>
<keyword evidence="7 9" id="KW-0030">Aminoacyl-tRNA synthetase</keyword>
<dbReference type="Gene3D" id="3.40.50.620">
    <property type="entry name" value="HUPs"/>
    <property type="match status" value="1"/>
</dbReference>
<accession>A0A841DKK5</accession>
<keyword evidence="4 9" id="KW-0547">Nucleotide-binding</keyword>
<evidence type="ECO:0000256" key="3">
    <source>
        <dbReference type="ARBA" id="ARBA00022598"/>
    </source>
</evidence>
<dbReference type="FunFam" id="2.170.220.10:FF:000003">
    <property type="entry name" value="Methionine--tRNA ligase"/>
    <property type="match status" value="1"/>
</dbReference>
<dbReference type="EC" id="6.1.1.10" evidence="1"/>
<dbReference type="Gene3D" id="1.10.730.10">
    <property type="entry name" value="Isoleucyl-tRNA Synthetase, Domain 1"/>
    <property type="match status" value="1"/>
</dbReference>
<protein>
    <recommendedName>
        <fullName evidence="1">methionine--tRNA ligase</fullName>
        <ecNumber evidence="1">6.1.1.10</ecNumber>
    </recommendedName>
    <alternativeName>
        <fullName evidence="8">Methionyl-tRNA synthetase</fullName>
    </alternativeName>
</protein>
<evidence type="ECO:0000256" key="1">
    <source>
        <dbReference type="ARBA" id="ARBA00012838"/>
    </source>
</evidence>
<evidence type="ECO:0000256" key="8">
    <source>
        <dbReference type="ARBA" id="ARBA00030904"/>
    </source>
</evidence>
<dbReference type="PANTHER" id="PTHR43326">
    <property type="entry name" value="METHIONYL-TRNA SYNTHETASE"/>
    <property type="match status" value="1"/>
</dbReference>
<reference evidence="11 12" key="1">
    <citation type="submission" date="2020-08" db="EMBL/GenBank/DDBJ databases">
        <title>Sequencing the genomes of 1000 actinobacteria strains.</title>
        <authorList>
            <person name="Klenk H.-P."/>
        </authorList>
    </citation>
    <scope>NUCLEOTIDE SEQUENCE [LARGE SCALE GENOMIC DNA]</scope>
    <source>
        <strain evidence="11 12">DSM 17294</strain>
    </source>
</reference>
<dbReference type="PROSITE" id="PS00178">
    <property type="entry name" value="AA_TRNA_LIGASE_I"/>
    <property type="match status" value="1"/>
</dbReference>
<evidence type="ECO:0000313" key="12">
    <source>
        <dbReference type="Proteomes" id="UP000558997"/>
    </source>
</evidence>
<evidence type="ECO:0000256" key="6">
    <source>
        <dbReference type="ARBA" id="ARBA00022917"/>
    </source>
</evidence>
<evidence type="ECO:0000313" key="11">
    <source>
        <dbReference type="EMBL" id="MBB5978179.1"/>
    </source>
</evidence>
<organism evidence="11 12">
    <name type="scientific">Kribbella solani</name>
    <dbReference type="NCBI Taxonomy" id="236067"/>
    <lineage>
        <taxon>Bacteria</taxon>
        <taxon>Bacillati</taxon>
        <taxon>Actinomycetota</taxon>
        <taxon>Actinomycetes</taxon>
        <taxon>Propionibacteriales</taxon>
        <taxon>Kribbellaceae</taxon>
        <taxon>Kribbella</taxon>
    </lineage>
</organism>
<dbReference type="InterPro" id="IPR033911">
    <property type="entry name" value="MetRS_core"/>
</dbReference>
<dbReference type="GO" id="GO:0006431">
    <property type="term" value="P:methionyl-tRNA aminoacylation"/>
    <property type="evidence" value="ECO:0007669"/>
    <property type="project" value="InterPro"/>
</dbReference>